<evidence type="ECO:0000256" key="9">
    <source>
        <dbReference type="ARBA" id="ARBA00023136"/>
    </source>
</evidence>
<keyword evidence="8" id="KW-0653">Protein transport</keyword>
<gene>
    <name evidence="11" type="ORF">DNK49_09770</name>
</gene>
<dbReference type="RefSeq" id="WP_110524146.1">
    <property type="nucleotide sequence ID" value="NZ_QKOE01000005.1"/>
</dbReference>
<keyword evidence="12" id="KW-1185">Reference proteome</keyword>
<proteinExistence type="inferred from homology"/>
<dbReference type="InterPro" id="IPR053716">
    <property type="entry name" value="Flag_assembly_chemotaxis_eff"/>
</dbReference>
<evidence type="ECO:0000256" key="2">
    <source>
        <dbReference type="ARBA" id="ARBA00010004"/>
    </source>
</evidence>
<evidence type="ECO:0000313" key="11">
    <source>
        <dbReference type="EMBL" id="PZA16922.1"/>
    </source>
</evidence>
<dbReference type="EMBL" id="QKOE01000005">
    <property type="protein sequence ID" value="PZA16922.1"/>
    <property type="molecule type" value="Genomic_DNA"/>
</dbReference>
<dbReference type="Gene3D" id="1.10.287.1700">
    <property type="match status" value="1"/>
</dbReference>
<evidence type="ECO:0000256" key="4">
    <source>
        <dbReference type="ARBA" id="ARBA00022448"/>
    </source>
</evidence>
<dbReference type="InterPro" id="IPR012823">
    <property type="entry name" value="Flagell_FliJ"/>
</dbReference>
<dbReference type="GO" id="GO:0006935">
    <property type="term" value="P:chemotaxis"/>
    <property type="evidence" value="ECO:0007669"/>
    <property type="project" value="UniProtKB-KW"/>
</dbReference>
<accession>A0A323UVA3</accession>
<comment type="similarity">
    <text evidence="2">Belongs to the FliJ family.</text>
</comment>
<reference evidence="11 12" key="1">
    <citation type="submission" date="2018-06" db="EMBL/GenBank/DDBJ databases">
        <title>Azoarcus communis strain SWub3 genome.</title>
        <authorList>
            <person name="Zorraquino Salvo V."/>
            <person name="Toubiana D."/>
            <person name="Blumwald E."/>
        </authorList>
    </citation>
    <scope>NUCLEOTIDE SEQUENCE [LARGE SCALE GENOMIC DNA]</scope>
    <source>
        <strain evidence="11 12">SWub3</strain>
    </source>
</reference>
<keyword evidence="9" id="KW-0472">Membrane</keyword>
<keyword evidence="5" id="KW-1003">Cell membrane</keyword>
<dbReference type="GO" id="GO:0071973">
    <property type="term" value="P:bacterial-type flagellum-dependent cell motility"/>
    <property type="evidence" value="ECO:0007669"/>
    <property type="project" value="InterPro"/>
</dbReference>
<keyword evidence="7" id="KW-1005">Bacterial flagellum biogenesis</keyword>
<name>A0A323UVA3_9RHOO</name>
<organism evidence="11 12">
    <name type="scientific">Parazoarcus communis SWub3 = DSM 12120</name>
    <dbReference type="NCBI Taxonomy" id="1121029"/>
    <lineage>
        <taxon>Bacteria</taxon>
        <taxon>Pseudomonadati</taxon>
        <taxon>Pseudomonadota</taxon>
        <taxon>Betaproteobacteria</taxon>
        <taxon>Rhodocyclales</taxon>
        <taxon>Zoogloeaceae</taxon>
        <taxon>Parazoarcus</taxon>
    </lineage>
</organism>
<keyword evidence="10" id="KW-1006">Bacterial flagellum protein export</keyword>
<dbReference type="AlphaFoldDB" id="A0A323UVA3"/>
<dbReference type="GO" id="GO:0009288">
    <property type="term" value="C:bacterial-type flagellum"/>
    <property type="evidence" value="ECO:0007669"/>
    <property type="project" value="InterPro"/>
</dbReference>
<keyword evidence="11" id="KW-0969">Cilium</keyword>
<keyword evidence="6" id="KW-0145">Chemotaxis</keyword>
<protein>
    <recommendedName>
        <fullName evidence="3">Flagellar FliJ protein</fullName>
    </recommendedName>
</protein>
<dbReference type="Proteomes" id="UP000248259">
    <property type="component" value="Unassembled WGS sequence"/>
</dbReference>
<evidence type="ECO:0000256" key="1">
    <source>
        <dbReference type="ARBA" id="ARBA00004413"/>
    </source>
</evidence>
<sequence>MKQQIQTLSQLARLRGMRVNETLSRIQYQEQLCRRYRANIEGLSRLCEYVVNSDTSLQRDNQQRYKGTLHSMLAQQRRELAVAEESLGRIRGDLMLAMRNEKVIAHVLAGKIAQWQQVLAVQEQKIQDGLAAQSWWRMQGAGGV</sequence>
<evidence type="ECO:0000256" key="10">
    <source>
        <dbReference type="ARBA" id="ARBA00023225"/>
    </source>
</evidence>
<comment type="subcellular location">
    <subcellularLocation>
        <location evidence="1">Cell membrane</location>
        <topology evidence="1">Peripheral membrane protein</topology>
        <orientation evidence="1">Cytoplasmic side</orientation>
    </subcellularLocation>
</comment>
<evidence type="ECO:0000256" key="6">
    <source>
        <dbReference type="ARBA" id="ARBA00022500"/>
    </source>
</evidence>
<evidence type="ECO:0000256" key="8">
    <source>
        <dbReference type="ARBA" id="ARBA00022927"/>
    </source>
</evidence>
<keyword evidence="11" id="KW-0282">Flagellum</keyword>
<dbReference type="Pfam" id="PF02050">
    <property type="entry name" value="FliJ"/>
    <property type="match status" value="1"/>
</dbReference>
<keyword evidence="4" id="KW-0813">Transport</keyword>
<evidence type="ECO:0000256" key="7">
    <source>
        <dbReference type="ARBA" id="ARBA00022795"/>
    </source>
</evidence>
<keyword evidence="11" id="KW-0966">Cell projection</keyword>
<dbReference type="GO" id="GO:0044781">
    <property type="term" value="P:bacterial-type flagellum organization"/>
    <property type="evidence" value="ECO:0007669"/>
    <property type="project" value="UniProtKB-KW"/>
</dbReference>
<evidence type="ECO:0000313" key="12">
    <source>
        <dbReference type="Proteomes" id="UP000248259"/>
    </source>
</evidence>
<evidence type="ECO:0000256" key="3">
    <source>
        <dbReference type="ARBA" id="ARBA00020392"/>
    </source>
</evidence>
<dbReference type="GO" id="GO:0015031">
    <property type="term" value="P:protein transport"/>
    <property type="evidence" value="ECO:0007669"/>
    <property type="project" value="UniProtKB-KW"/>
</dbReference>
<evidence type="ECO:0000256" key="5">
    <source>
        <dbReference type="ARBA" id="ARBA00022475"/>
    </source>
</evidence>
<dbReference type="GO" id="GO:0005886">
    <property type="term" value="C:plasma membrane"/>
    <property type="evidence" value="ECO:0007669"/>
    <property type="project" value="UniProtKB-SubCell"/>
</dbReference>
<comment type="caution">
    <text evidence="11">The sequence shown here is derived from an EMBL/GenBank/DDBJ whole genome shotgun (WGS) entry which is preliminary data.</text>
</comment>